<feature type="domain" description="Ketosynthase family 3 (KS3)" evidence="3">
    <location>
        <begin position="1"/>
        <end position="133"/>
    </location>
</feature>
<dbReference type="InterPro" id="IPR016039">
    <property type="entry name" value="Thiolase-like"/>
</dbReference>
<dbReference type="GO" id="GO:0006633">
    <property type="term" value="P:fatty acid biosynthetic process"/>
    <property type="evidence" value="ECO:0007669"/>
    <property type="project" value="TreeGrafter"/>
</dbReference>
<evidence type="ECO:0000313" key="4">
    <source>
        <dbReference type="EMBL" id="TGO10556.1"/>
    </source>
</evidence>
<gene>
    <name evidence="4" type="ORF">BTUL_0132g00250</name>
</gene>
<keyword evidence="2" id="KW-0597">Phosphoprotein</keyword>
<accession>A0A4Z1EE32</accession>
<dbReference type="Proteomes" id="UP000297777">
    <property type="component" value="Unassembled WGS sequence"/>
</dbReference>
<sequence>MNQAVVSPTDVDFVEMMAQGPRQEIKRKSNHPVWPRRKIPLTIGAVKANVGHGGAAAGVMALIKVLLILQKGVIPRHVGIKTALNPLFPDLDKLNVRIPFDEAPWLRSADRKRYWVVNNFSTTGGNTTVLLEESPVWLEPAKDPRNGFTVAVSAKSKVSLKKNLESLIKYLESNPTNNLSDLSYTTIARRIHHNRRITAHGKNLNKISKSLHKYLPAAETYRPIPRAAPSIAFMFLGQGTFYPRI</sequence>
<dbReference type="InterPro" id="IPR050091">
    <property type="entry name" value="PKS_NRPS_Biosynth_Enz"/>
</dbReference>
<organism evidence="4 5">
    <name type="scientific">Botrytis tulipae</name>
    <dbReference type="NCBI Taxonomy" id="87230"/>
    <lineage>
        <taxon>Eukaryota</taxon>
        <taxon>Fungi</taxon>
        <taxon>Dikarya</taxon>
        <taxon>Ascomycota</taxon>
        <taxon>Pezizomycotina</taxon>
        <taxon>Leotiomycetes</taxon>
        <taxon>Helotiales</taxon>
        <taxon>Sclerotiniaceae</taxon>
        <taxon>Botrytis</taxon>
    </lineage>
</organism>
<comment type="caution">
    <text evidence="4">The sequence shown here is derived from an EMBL/GenBank/DDBJ whole genome shotgun (WGS) entry which is preliminary data.</text>
</comment>
<dbReference type="PANTHER" id="PTHR43775">
    <property type="entry name" value="FATTY ACID SYNTHASE"/>
    <property type="match status" value="1"/>
</dbReference>
<dbReference type="SUPFAM" id="SSF53901">
    <property type="entry name" value="Thiolase-like"/>
    <property type="match status" value="1"/>
</dbReference>
<dbReference type="Pfam" id="PF02801">
    <property type="entry name" value="Ketoacyl-synt_C"/>
    <property type="match status" value="1"/>
</dbReference>
<dbReference type="Gene3D" id="3.40.366.10">
    <property type="entry name" value="Malonyl-Coenzyme A Acyl Carrier Protein, domain 2"/>
    <property type="match status" value="1"/>
</dbReference>
<dbReference type="Gene3D" id="3.30.70.3290">
    <property type="match status" value="1"/>
</dbReference>
<dbReference type="AlphaFoldDB" id="A0A4Z1EE32"/>
<evidence type="ECO:0000256" key="1">
    <source>
        <dbReference type="ARBA" id="ARBA00022450"/>
    </source>
</evidence>
<dbReference type="InterPro" id="IPR014031">
    <property type="entry name" value="Ketoacyl_synth_C"/>
</dbReference>
<protein>
    <recommendedName>
        <fullName evidence="3">Ketosynthase family 3 (KS3) domain-containing protein</fullName>
    </recommendedName>
</protein>
<dbReference type="PROSITE" id="PS52004">
    <property type="entry name" value="KS3_2"/>
    <property type="match status" value="1"/>
</dbReference>
<dbReference type="InterPro" id="IPR020841">
    <property type="entry name" value="PKS_Beta-ketoAc_synthase_dom"/>
</dbReference>
<keyword evidence="1" id="KW-0596">Phosphopantetheine</keyword>
<evidence type="ECO:0000313" key="5">
    <source>
        <dbReference type="Proteomes" id="UP000297777"/>
    </source>
</evidence>
<evidence type="ECO:0000256" key="2">
    <source>
        <dbReference type="ARBA" id="ARBA00022553"/>
    </source>
</evidence>
<dbReference type="Pfam" id="PF22621">
    <property type="entry name" value="CurL-like_PKS_C"/>
    <property type="match status" value="1"/>
</dbReference>
<keyword evidence="5" id="KW-1185">Reference proteome</keyword>
<dbReference type="PANTHER" id="PTHR43775:SF37">
    <property type="entry name" value="SI:DKEY-61P9.11"/>
    <property type="match status" value="1"/>
</dbReference>
<name>A0A4Z1EE32_9HELO</name>
<dbReference type="GO" id="GO:0044550">
    <property type="term" value="P:secondary metabolite biosynthetic process"/>
    <property type="evidence" value="ECO:0007669"/>
    <property type="project" value="TreeGrafter"/>
</dbReference>
<dbReference type="OrthoDB" id="5425662at2759"/>
<dbReference type="EMBL" id="PQXH01000132">
    <property type="protein sequence ID" value="TGO10556.1"/>
    <property type="molecule type" value="Genomic_DNA"/>
</dbReference>
<proteinExistence type="predicted"/>
<reference evidence="4 5" key="1">
    <citation type="submission" date="2017-12" db="EMBL/GenBank/DDBJ databases">
        <title>Comparative genomics of Botrytis spp.</title>
        <authorList>
            <person name="Valero-Jimenez C.A."/>
            <person name="Tapia P."/>
            <person name="Veloso J."/>
            <person name="Silva-Moreno E."/>
            <person name="Staats M."/>
            <person name="Valdes J.H."/>
            <person name="Van Kan J.A.L."/>
        </authorList>
    </citation>
    <scope>NUCLEOTIDE SEQUENCE [LARGE SCALE GENOMIC DNA]</scope>
    <source>
        <strain evidence="4 5">Bt9001</strain>
    </source>
</reference>
<dbReference type="GO" id="GO:0004312">
    <property type="term" value="F:fatty acid synthase activity"/>
    <property type="evidence" value="ECO:0007669"/>
    <property type="project" value="TreeGrafter"/>
</dbReference>
<dbReference type="InterPro" id="IPR001227">
    <property type="entry name" value="Ac_transferase_dom_sf"/>
</dbReference>
<evidence type="ECO:0000259" key="3">
    <source>
        <dbReference type="PROSITE" id="PS52004"/>
    </source>
</evidence>
<dbReference type="Gene3D" id="3.40.47.10">
    <property type="match status" value="1"/>
</dbReference>